<evidence type="ECO:0000259" key="2">
    <source>
        <dbReference type="PROSITE" id="PS50042"/>
    </source>
</evidence>
<proteinExistence type="predicted"/>
<evidence type="ECO:0000256" key="1">
    <source>
        <dbReference type="SAM" id="MobiDB-lite"/>
    </source>
</evidence>
<evidence type="ECO:0000313" key="4">
    <source>
        <dbReference type="Proteomes" id="UP000623010"/>
    </source>
</evidence>
<dbReference type="InterPro" id="IPR000595">
    <property type="entry name" value="cNMP-bd_dom"/>
</dbReference>
<feature type="region of interest" description="Disordered" evidence="1">
    <location>
        <begin position="145"/>
        <end position="166"/>
    </location>
</feature>
<dbReference type="RefSeq" id="WP_190058731.1">
    <property type="nucleotide sequence ID" value="NZ_BMWH01000016.1"/>
</dbReference>
<dbReference type="InterPro" id="IPR014710">
    <property type="entry name" value="RmlC-like_jellyroll"/>
</dbReference>
<dbReference type="Proteomes" id="UP000623010">
    <property type="component" value="Unassembled WGS sequence"/>
</dbReference>
<reference evidence="3" key="2">
    <citation type="submission" date="2020-09" db="EMBL/GenBank/DDBJ databases">
        <authorList>
            <person name="Sun Q."/>
            <person name="Ohkuma M."/>
        </authorList>
    </citation>
    <scope>NUCLEOTIDE SEQUENCE</scope>
    <source>
        <strain evidence="3">JCM 5016</strain>
    </source>
</reference>
<dbReference type="Pfam" id="PF00027">
    <property type="entry name" value="cNMP_binding"/>
    <property type="match status" value="1"/>
</dbReference>
<dbReference type="CDD" id="cd00038">
    <property type="entry name" value="CAP_ED"/>
    <property type="match status" value="1"/>
</dbReference>
<evidence type="ECO:0000313" key="3">
    <source>
        <dbReference type="EMBL" id="GGZ96014.1"/>
    </source>
</evidence>
<feature type="domain" description="Cyclic nucleotide-binding" evidence="2">
    <location>
        <begin position="9"/>
        <end position="75"/>
    </location>
</feature>
<dbReference type="Gene3D" id="2.60.120.10">
    <property type="entry name" value="Jelly Rolls"/>
    <property type="match status" value="1"/>
</dbReference>
<sequence length="166" mass="17891">MTTATPPRVAEHLPAEHRGALPRTAREVRFPRGIRRFEEGGRADRFRIVRSGTVALGPRTPDGAQTVAHTAGFGEPVGCSWLFPGRTWCRAARAISPVHAREFGAGTVRRLCADDPAPGEAVAVRVGRVLAHRLHVARTLPLAPRAPHARGVPTRDAPYASAGRRP</sequence>
<organism evidence="3 4">
    <name type="scientific">Streptomyces echinoruber</name>
    <dbReference type="NCBI Taxonomy" id="68898"/>
    <lineage>
        <taxon>Bacteria</taxon>
        <taxon>Bacillati</taxon>
        <taxon>Actinomycetota</taxon>
        <taxon>Actinomycetes</taxon>
        <taxon>Kitasatosporales</taxon>
        <taxon>Streptomycetaceae</taxon>
        <taxon>Streptomyces</taxon>
    </lineage>
</organism>
<name>A0A918VH77_9ACTN</name>
<dbReference type="PROSITE" id="PS50042">
    <property type="entry name" value="CNMP_BINDING_3"/>
    <property type="match status" value="1"/>
</dbReference>
<keyword evidence="4" id="KW-1185">Reference proteome</keyword>
<dbReference type="InterPro" id="IPR018490">
    <property type="entry name" value="cNMP-bd_dom_sf"/>
</dbReference>
<gene>
    <name evidence="3" type="ORF">GCM10010389_39070</name>
</gene>
<dbReference type="AlphaFoldDB" id="A0A918VH77"/>
<reference evidence="3" key="1">
    <citation type="journal article" date="2014" name="Int. J. Syst. Evol. Microbiol.">
        <title>Complete genome sequence of Corynebacterium casei LMG S-19264T (=DSM 44701T), isolated from a smear-ripened cheese.</title>
        <authorList>
            <consortium name="US DOE Joint Genome Institute (JGI-PGF)"/>
            <person name="Walter F."/>
            <person name="Albersmeier A."/>
            <person name="Kalinowski J."/>
            <person name="Ruckert C."/>
        </authorList>
    </citation>
    <scope>NUCLEOTIDE SEQUENCE</scope>
    <source>
        <strain evidence="3">JCM 5016</strain>
    </source>
</reference>
<dbReference type="EMBL" id="BMWH01000016">
    <property type="protein sequence ID" value="GGZ96014.1"/>
    <property type="molecule type" value="Genomic_DNA"/>
</dbReference>
<dbReference type="SUPFAM" id="SSF51206">
    <property type="entry name" value="cAMP-binding domain-like"/>
    <property type="match status" value="1"/>
</dbReference>
<protein>
    <recommendedName>
        <fullName evidence="2">Cyclic nucleotide-binding domain-containing protein</fullName>
    </recommendedName>
</protein>
<comment type="caution">
    <text evidence="3">The sequence shown here is derived from an EMBL/GenBank/DDBJ whole genome shotgun (WGS) entry which is preliminary data.</text>
</comment>
<accession>A0A918VH77</accession>